<reference evidence="2" key="1">
    <citation type="submission" date="2020-11" db="EMBL/GenBank/DDBJ databases">
        <authorList>
            <consortium name="DOE Joint Genome Institute"/>
            <person name="Ahrendt S."/>
            <person name="Riley R."/>
            <person name="Andreopoulos W."/>
            <person name="LaButti K."/>
            <person name="Pangilinan J."/>
            <person name="Ruiz-duenas F.J."/>
            <person name="Barrasa J.M."/>
            <person name="Sanchez-Garcia M."/>
            <person name="Camarero S."/>
            <person name="Miyauchi S."/>
            <person name="Serrano A."/>
            <person name="Linde D."/>
            <person name="Babiker R."/>
            <person name="Drula E."/>
            <person name="Ayuso-Fernandez I."/>
            <person name="Pacheco R."/>
            <person name="Padilla G."/>
            <person name="Ferreira P."/>
            <person name="Barriuso J."/>
            <person name="Kellner H."/>
            <person name="Castanera R."/>
            <person name="Alfaro M."/>
            <person name="Ramirez L."/>
            <person name="Pisabarro A.G."/>
            <person name="Kuo A."/>
            <person name="Tritt A."/>
            <person name="Lipzen A."/>
            <person name="He G."/>
            <person name="Yan M."/>
            <person name="Ng V."/>
            <person name="Cullen D."/>
            <person name="Martin F."/>
            <person name="Rosso M.-N."/>
            <person name="Henrissat B."/>
            <person name="Hibbett D."/>
            <person name="Martinez A.T."/>
            <person name="Grigoriev I.V."/>
        </authorList>
    </citation>
    <scope>NUCLEOTIDE SEQUENCE</scope>
    <source>
        <strain evidence="2">AH 44721</strain>
    </source>
</reference>
<feature type="region of interest" description="Disordered" evidence="1">
    <location>
        <begin position="130"/>
        <end position="153"/>
    </location>
</feature>
<proteinExistence type="predicted"/>
<dbReference type="AlphaFoldDB" id="A0A9P5TFE5"/>
<dbReference type="EMBL" id="JADNYJ010000482">
    <property type="protein sequence ID" value="KAF8869194.1"/>
    <property type="molecule type" value="Genomic_DNA"/>
</dbReference>
<feature type="compositionally biased region" description="Acidic residues" evidence="1">
    <location>
        <begin position="709"/>
        <end position="718"/>
    </location>
</feature>
<keyword evidence="3" id="KW-1185">Reference proteome</keyword>
<evidence type="ECO:0000313" key="3">
    <source>
        <dbReference type="Proteomes" id="UP000724874"/>
    </source>
</evidence>
<dbReference type="Proteomes" id="UP000724874">
    <property type="component" value="Unassembled WGS sequence"/>
</dbReference>
<organism evidence="2 3">
    <name type="scientific">Gymnopilus junonius</name>
    <name type="common">Spectacular rustgill mushroom</name>
    <name type="synonym">Gymnopilus spectabilis subsp. junonius</name>
    <dbReference type="NCBI Taxonomy" id="109634"/>
    <lineage>
        <taxon>Eukaryota</taxon>
        <taxon>Fungi</taxon>
        <taxon>Dikarya</taxon>
        <taxon>Basidiomycota</taxon>
        <taxon>Agaricomycotina</taxon>
        <taxon>Agaricomycetes</taxon>
        <taxon>Agaricomycetidae</taxon>
        <taxon>Agaricales</taxon>
        <taxon>Agaricineae</taxon>
        <taxon>Hymenogastraceae</taxon>
        <taxon>Gymnopilus</taxon>
    </lineage>
</organism>
<feature type="region of interest" description="Disordered" evidence="1">
    <location>
        <begin position="1"/>
        <end position="98"/>
    </location>
</feature>
<name>A0A9P5TFE5_GYMJU</name>
<feature type="compositionally biased region" description="Low complexity" evidence="1">
    <location>
        <begin position="36"/>
        <end position="45"/>
    </location>
</feature>
<feature type="compositionally biased region" description="Polar residues" evidence="1">
    <location>
        <begin position="384"/>
        <end position="397"/>
    </location>
</feature>
<feature type="region of interest" description="Disordered" evidence="1">
    <location>
        <begin position="707"/>
        <end position="733"/>
    </location>
</feature>
<feature type="compositionally biased region" description="Polar residues" evidence="1">
    <location>
        <begin position="316"/>
        <end position="326"/>
    </location>
</feature>
<evidence type="ECO:0000313" key="2">
    <source>
        <dbReference type="EMBL" id="KAF8869194.1"/>
    </source>
</evidence>
<protein>
    <submittedName>
        <fullName evidence="2">Uncharacterized protein</fullName>
    </submittedName>
</protein>
<accession>A0A9P5TFE5</accession>
<gene>
    <name evidence="2" type="ORF">CPB84DRAFT_1856656</name>
</gene>
<sequence length="953" mass="102707">MATDNPTADAQLYVQSLNHASQQPAVSPPQSDMVLHQQPHQNHAPAQPPAPQIPPFAWGNTFMQTSTPQAPPPSHLQAFPGSSEFAPGADVVMAQPNHPPVQGAYASSLPNLSPSSGYIIGTNAGVVLNPPPQFHYPPQSLPASGPANSAPTQNLLQQSYYPSAQGAYASSAPNPSPLRYIVGPNAGMVLNPPPQFHYPRKAFLLVHMPLLLQTLLPLAATLLDPMGHGAEPTTTIPLSPQSLPAGGPAYSAPAQNLPLQTYHPLAQGAYASFPPSGSYIIGTSMGVASNPPLQLYPSPQGSYAPPPQSLPAGGPTHSTPAQNLPLQTYHPPAQVAYASFPPSGSYIIGTNMGVASNPPLQLYYPSPQGSYAPPPQSLPAGGPTHSTPTQNLPQQSYCPPVQAAYAPPPNFAPSIGNIALAFGADPAVAPNQLSQPSYSPTQASYAPPSQGPIPSAHSSPHTSLLPGYLAVNTPFTSTGPSRQPEDPSFGYHDQDNAASWSYGPESNVTTNNVLLLEQQLLTMPALPLPMLRSRSAASVSTWSRRKGSSDVSWRSTPYPPKKPKAKDFKEAMQSALILTKLDFVRECFRRGTVFPSIPNLLKDFQDLADVLFMKNGANFPMPLTRTDKNFKNFVDALAIERGLLASLARDMVPQILGYLRRTCDLAQKDFLTLSKEHVTSFPKLFEDKLGKPMPPTIKPKVMAFTYSHDDDEDEPDEPLNDKGKHREVKPSNPADRWNNCTCHNLLMRFLMEKEDALARKQPYSFRPPVLINLVPTTLSAGSEKEKSVNFTKKFASDSAFFKQQIDADMANPETAANVWKNLEMWWIYGCKQYGVSDEHPVSSTNSAIEAHLVSDVATAIAQERNAGSAIEDASSNLQLGPQLEGFGMEEQNTFEGPSQTAPNNNPDGWDIIPSSVIELVSHSFTMPGSMERNLLPSKTLISHDKQDMTMSVN</sequence>
<evidence type="ECO:0000256" key="1">
    <source>
        <dbReference type="SAM" id="MobiDB-lite"/>
    </source>
</evidence>
<feature type="region of interest" description="Disordered" evidence="1">
    <location>
        <begin position="292"/>
        <end position="327"/>
    </location>
</feature>
<feature type="compositionally biased region" description="Polar residues" evidence="1">
    <location>
        <begin position="432"/>
        <end position="444"/>
    </location>
</feature>
<feature type="region of interest" description="Disordered" evidence="1">
    <location>
        <begin position="365"/>
        <end position="397"/>
    </location>
</feature>
<feature type="region of interest" description="Disordered" evidence="1">
    <location>
        <begin position="432"/>
        <end position="503"/>
    </location>
</feature>
<feature type="compositionally biased region" description="Polar residues" evidence="1">
    <location>
        <begin position="1"/>
        <end position="30"/>
    </location>
</feature>
<comment type="caution">
    <text evidence="2">The sequence shown here is derived from an EMBL/GenBank/DDBJ whole genome shotgun (WGS) entry which is preliminary data.</text>
</comment>